<dbReference type="EMBL" id="CADCUT010000059">
    <property type="protein sequence ID" value="CAA9398617.1"/>
    <property type="molecule type" value="Genomic_DNA"/>
</dbReference>
<feature type="region of interest" description="Disordered" evidence="1">
    <location>
        <begin position="1"/>
        <end position="62"/>
    </location>
</feature>
<feature type="non-terminal residue" evidence="2">
    <location>
        <position position="1"/>
    </location>
</feature>
<feature type="compositionally biased region" description="Basic and acidic residues" evidence="1">
    <location>
        <begin position="47"/>
        <end position="62"/>
    </location>
</feature>
<accession>A0A6J4P2N9</accession>
<evidence type="ECO:0000256" key="1">
    <source>
        <dbReference type="SAM" id="MobiDB-lite"/>
    </source>
</evidence>
<proteinExistence type="predicted"/>
<feature type="non-terminal residue" evidence="2">
    <location>
        <position position="62"/>
    </location>
</feature>
<name>A0A6J4P2N9_9ACTN</name>
<protein>
    <submittedName>
        <fullName evidence="2">Uncharacterized protein</fullName>
    </submittedName>
</protein>
<organism evidence="2">
    <name type="scientific">uncultured Rubrobacteraceae bacterium</name>
    <dbReference type="NCBI Taxonomy" id="349277"/>
    <lineage>
        <taxon>Bacteria</taxon>
        <taxon>Bacillati</taxon>
        <taxon>Actinomycetota</taxon>
        <taxon>Rubrobacteria</taxon>
        <taxon>Rubrobacterales</taxon>
        <taxon>Rubrobacteraceae</taxon>
        <taxon>environmental samples</taxon>
    </lineage>
</organism>
<dbReference type="AlphaFoldDB" id="A0A6J4P2N9"/>
<evidence type="ECO:0000313" key="2">
    <source>
        <dbReference type="EMBL" id="CAA9398617.1"/>
    </source>
</evidence>
<reference evidence="2" key="1">
    <citation type="submission" date="2020-02" db="EMBL/GenBank/DDBJ databases">
        <authorList>
            <person name="Meier V. D."/>
        </authorList>
    </citation>
    <scope>NUCLEOTIDE SEQUENCE</scope>
    <source>
        <strain evidence="2">AVDCRST_MAG03</strain>
    </source>
</reference>
<sequence>GQAEEHRPGRPQRRGNGQGQGPHERGRRRPYRRQEQEGRRPRQPAQRHREGEEGAPERPAEV</sequence>
<gene>
    <name evidence="2" type="ORF">AVDCRST_MAG03-1072</name>
</gene>